<dbReference type="InterPro" id="IPR008979">
    <property type="entry name" value="Galactose-bd-like_sf"/>
</dbReference>
<keyword evidence="4" id="KW-1185">Reference proteome</keyword>
<sequence>MKNKFLKGLVASFALAFVGIANAGLIIGAVDIDASSPEVSVDYSSLDAIIDQSGLSNSYISGVTDFSSFVGATTASYDFSDPEELGGVLGLGSIYFDLGDIFNVDSIAIWGQNGTATLTSYALYASDTFGSSGTRTLIGNFLASSGPNAVSHNFISVNTQYLEIDVLANQGYSSTRVNEIAFGGNHISVPEPSTLAIFALGLMGLASRKIKKQA</sequence>
<reference evidence="3 4" key="1">
    <citation type="journal article" date="2014" name="Environ. Microbiol.">
        <title>Comparative genomics of the marine bacterial genus Glaciecola reveals the high degree of genomic diversity and genomic characteristic for cold adaptation.</title>
        <authorList>
            <person name="Qin Q.L."/>
            <person name="Xie B.B."/>
            <person name="Yu Y."/>
            <person name="Shu Y.L."/>
            <person name="Rong J.C."/>
            <person name="Zhang Y.J."/>
            <person name="Zhao D.L."/>
            <person name="Chen X.L."/>
            <person name="Zhang X.Y."/>
            <person name="Chen B."/>
            <person name="Zhou B.C."/>
            <person name="Zhang Y.Z."/>
        </authorList>
    </citation>
    <scope>NUCLEOTIDE SEQUENCE [LARGE SCALE GENOMIC DNA]</scope>
    <source>
        <strain evidence="3 4">NO2</strain>
    </source>
</reference>
<dbReference type="EMBL" id="BAEK01000080">
    <property type="protein sequence ID" value="GAC07328.1"/>
    <property type="molecule type" value="Genomic_DNA"/>
</dbReference>
<evidence type="ECO:0000259" key="2">
    <source>
        <dbReference type="Pfam" id="PF07589"/>
    </source>
</evidence>
<feature type="chain" id="PRO_5045677273" description="Ice-binding protein C-terminal domain-containing protein" evidence="1">
    <location>
        <begin position="24"/>
        <end position="214"/>
    </location>
</feature>
<evidence type="ECO:0000313" key="3">
    <source>
        <dbReference type="EMBL" id="GAC07328.1"/>
    </source>
</evidence>
<dbReference type="Proteomes" id="UP000008372">
    <property type="component" value="Unassembled WGS sequence"/>
</dbReference>
<evidence type="ECO:0000256" key="1">
    <source>
        <dbReference type="SAM" id="SignalP"/>
    </source>
</evidence>
<dbReference type="InterPro" id="IPR013424">
    <property type="entry name" value="Ice-binding_C"/>
</dbReference>
<feature type="domain" description="Ice-binding protein C-terminal" evidence="2">
    <location>
        <begin position="188"/>
        <end position="209"/>
    </location>
</feature>
<accession>A0ABQ0ID52</accession>
<name>A0ABQ0ID52_9ALTE</name>
<dbReference type="NCBIfam" id="TIGR02595">
    <property type="entry name" value="PEP_CTERM"/>
    <property type="match status" value="1"/>
</dbReference>
<feature type="signal peptide" evidence="1">
    <location>
        <begin position="1"/>
        <end position="23"/>
    </location>
</feature>
<protein>
    <recommendedName>
        <fullName evidence="2">Ice-binding protein C-terminal domain-containing protein</fullName>
    </recommendedName>
</protein>
<organism evidence="3 4">
    <name type="scientific">Paraglaciecola agarilytica NO2</name>
    <dbReference type="NCBI Taxonomy" id="1125747"/>
    <lineage>
        <taxon>Bacteria</taxon>
        <taxon>Pseudomonadati</taxon>
        <taxon>Pseudomonadota</taxon>
        <taxon>Gammaproteobacteria</taxon>
        <taxon>Alteromonadales</taxon>
        <taxon>Alteromonadaceae</taxon>
        <taxon>Paraglaciecola</taxon>
    </lineage>
</organism>
<gene>
    <name evidence="3" type="ORF">GAGA_4503</name>
</gene>
<keyword evidence="1" id="KW-0732">Signal</keyword>
<dbReference type="RefSeq" id="WP_008306252.1">
    <property type="nucleotide sequence ID" value="NZ_BAEK01000080.1"/>
</dbReference>
<evidence type="ECO:0000313" key="4">
    <source>
        <dbReference type="Proteomes" id="UP000008372"/>
    </source>
</evidence>
<dbReference type="Gene3D" id="2.60.120.260">
    <property type="entry name" value="Galactose-binding domain-like"/>
    <property type="match status" value="1"/>
</dbReference>
<proteinExistence type="predicted"/>
<dbReference type="SUPFAM" id="SSF49785">
    <property type="entry name" value="Galactose-binding domain-like"/>
    <property type="match status" value="1"/>
</dbReference>
<dbReference type="Pfam" id="PF07589">
    <property type="entry name" value="PEP-CTERM"/>
    <property type="match status" value="1"/>
</dbReference>
<comment type="caution">
    <text evidence="3">The sequence shown here is derived from an EMBL/GenBank/DDBJ whole genome shotgun (WGS) entry which is preliminary data.</text>
</comment>